<reference evidence="2" key="1">
    <citation type="journal article" date="2023" name="IMA Fungus">
        <title>Comparative genomic study of the Penicillium genus elucidates a diverse pangenome and 15 lateral gene transfer events.</title>
        <authorList>
            <person name="Petersen C."/>
            <person name="Sorensen T."/>
            <person name="Nielsen M.R."/>
            <person name="Sondergaard T.E."/>
            <person name="Sorensen J.L."/>
            <person name="Fitzpatrick D.A."/>
            <person name="Frisvad J.C."/>
            <person name="Nielsen K.L."/>
        </authorList>
    </citation>
    <scope>NUCLEOTIDE SEQUENCE</scope>
    <source>
        <strain evidence="2">IBT 17514</strain>
    </source>
</reference>
<feature type="compositionally biased region" description="Polar residues" evidence="1">
    <location>
        <begin position="1"/>
        <end position="24"/>
    </location>
</feature>
<dbReference type="AlphaFoldDB" id="A0AAD6MZ16"/>
<feature type="compositionally biased region" description="Basic and acidic residues" evidence="1">
    <location>
        <begin position="27"/>
        <end position="41"/>
    </location>
</feature>
<gene>
    <name evidence="2" type="ORF">N7493_002805</name>
</gene>
<feature type="region of interest" description="Disordered" evidence="1">
    <location>
        <begin position="290"/>
        <end position="341"/>
    </location>
</feature>
<name>A0AAD6MZ16_9EURO</name>
<feature type="region of interest" description="Disordered" evidence="1">
    <location>
        <begin position="115"/>
        <end position="145"/>
    </location>
</feature>
<keyword evidence="3" id="KW-1185">Reference proteome</keyword>
<dbReference type="Proteomes" id="UP001215712">
    <property type="component" value="Unassembled WGS sequence"/>
</dbReference>
<feature type="compositionally biased region" description="Basic and acidic residues" evidence="1">
    <location>
        <begin position="120"/>
        <end position="137"/>
    </location>
</feature>
<reference evidence="2" key="2">
    <citation type="submission" date="2023-01" db="EMBL/GenBank/DDBJ databases">
        <authorList>
            <person name="Petersen C."/>
        </authorList>
    </citation>
    <scope>NUCLEOTIDE SEQUENCE</scope>
    <source>
        <strain evidence="2">IBT 17514</strain>
    </source>
</reference>
<protein>
    <submittedName>
        <fullName evidence="2">Uncharacterized protein</fullName>
    </submittedName>
</protein>
<sequence>MSLNNPAQPISYSSAQPEPSNEMSSPRAEDTHTHEDQEQIADHVTSPHGTAEEPGTVAEVHDAAAQQATFQPFFTLIEDTQLGEYHHPTVHYIFSDDDTDIITAAALRSLETQQDALSNSKKEELHIEEHDTPDQEKSSLLPPPIPGVRENYLVLDVEPMPAPENTITPLPTQPTGLVNPGPSNTISTSPAQQSPLGAVAGTPAPPQFRVTSAKSFSPTWQVLQSEILAAPTFENNAAGETGGHGLMLKIQGTGGLPYIPDSGKETGPRRLEEMMDQFAKRMAELQTIIDAEEVERTKIRDNEVDQEEEKEKGKETSEEAAEGASQLETDEKDAVDQQLQV</sequence>
<feature type="compositionally biased region" description="Basic and acidic residues" evidence="1">
    <location>
        <begin position="294"/>
        <end position="317"/>
    </location>
</feature>
<organism evidence="2 3">
    <name type="scientific">Penicillium malachiteum</name>
    <dbReference type="NCBI Taxonomy" id="1324776"/>
    <lineage>
        <taxon>Eukaryota</taxon>
        <taxon>Fungi</taxon>
        <taxon>Dikarya</taxon>
        <taxon>Ascomycota</taxon>
        <taxon>Pezizomycotina</taxon>
        <taxon>Eurotiomycetes</taxon>
        <taxon>Eurotiomycetidae</taxon>
        <taxon>Eurotiales</taxon>
        <taxon>Aspergillaceae</taxon>
        <taxon>Penicillium</taxon>
    </lineage>
</organism>
<comment type="caution">
    <text evidence="2">The sequence shown here is derived from an EMBL/GenBank/DDBJ whole genome shotgun (WGS) entry which is preliminary data.</text>
</comment>
<dbReference type="EMBL" id="JAQJAN010000003">
    <property type="protein sequence ID" value="KAJ5734019.1"/>
    <property type="molecule type" value="Genomic_DNA"/>
</dbReference>
<evidence type="ECO:0000313" key="3">
    <source>
        <dbReference type="Proteomes" id="UP001215712"/>
    </source>
</evidence>
<evidence type="ECO:0000313" key="2">
    <source>
        <dbReference type="EMBL" id="KAJ5734019.1"/>
    </source>
</evidence>
<evidence type="ECO:0000256" key="1">
    <source>
        <dbReference type="SAM" id="MobiDB-lite"/>
    </source>
</evidence>
<proteinExistence type="predicted"/>
<feature type="region of interest" description="Disordered" evidence="1">
    <location>
        <begin position="1"/>
        <end position="53"/>
    </location>
</feature>
<accession>A0AAD6MZ16</accession>